<reference evidence="1" key="1">
    <citation type="submission" date="2023-03" db="EMBL/GenBank/DDBJ databases">
        <title>Chromosome-level genomes of two armyworms, Mythimna separata and Mythimna loreyi, provide insights into the biosynthesis and reception of sex pheromones.</title>
        <authorList>
            <person name="Zhao H."/>
        </authorList>
    </citation>
    <scope>NUCLEOTIDE SEQUENCE</scope>
    <source>
        <strain evidence="1">BeijingLab</strain>
    </source>
</reference>
<dbReference type="Proteomes" id="UP001231649">
    <property type="component" value="Chromosome 9"/>
</dbReference>
<organism evidence="1 2">
    <name type="scientific">Mythimna loreyi</name>
    <dbReference type="NCBI Taxonomy" id="667449"/>
    <lineage>
        <taxon>Eukaryota</taxon>
        <taxon>Metazoa</taxon>
        <taxon>Ecdysozoa</taxon>
        <taxon>Arthropoda</taxon>
        <taxon>Hexapoda</taxon>
        <taxon>Insecta</taxon>
        <taxon>Pterygota</taxon>
        <taxon>Neoptera</taxon>
        <taxon>Endopterygota</taxon>
        <taxon>Lepidoptera</taxon>
        <taxon>Glossata</taxon>
        <taxon>Ditrysia</taxon>
        <taxon>Noctuoidea</taxon>
        <taxon>Noctuidae</taxon>
        <taxon>Noctuinae</taxon>
        <taxon>Hadenini</taxon>
        <taxon>Mythimna</taxon>
    </lineage>
</organism>
<keyword evidence="2" id="KW-1185">Reference proteome</keyword>
<evidence type="ECO:0000313" key="1">
    <source>
        <dbReference type="EMBL" id="KAJ8728389.1"/>
    </source>
</evidence>
<proteinExistence type="predicted"/>
<name>A0ACC2R373_9NEOP</name>
<sequence length="335" mass="37406">MNMFTLLMFLSICYINVCGNPLLELGAAIASKTLRCQISRNLNLDVSKIDVYFYDFQNHVFRSFHVDKAAEGILALDNLNKANKFFMYVGGFKSNITKTSTELIRNAFRNIGNSYLIIPDHKAYTHANDGYRASYERSVKHVPSIGKKLAVMLAGLKAGGISPKTIHCIGHSLGSQILGHVGENFIKLTGQKISRITALDPAGPCFDKQSEHVRSGLADYVEVFHCNGRVLGSEKAFGDVDFFANNGKVQPECGDPSSLSPLKAFEKSKCSHKKCVKMWTETVLHRDWYPAYNCEQYKEFKIGRCAQNKMTTAGFWNPGTATGKYYFSTNITKFI</sequence>
<comment type="caution">
    <text evidence="1">The sequence shown here is derived from an EMBL/GenBank/DDBJ whole genome shotgun (WGS) entry which is preliminary data.</text>
</comment>
<evidence type="ECO:0000313" key="2">
    <source>
        <dbReference type="Proteomes" id="UP001231649"/>
    </source>
</evidence>
<dbReference type="EMBL" id="CM056785">
    <property type="protein sequence ID" value="KAJ8728389.1"/>
    <property type="molecule type" value="Genomic_DNA"/>
</dbReference>
<accession>A0ACC2R373</accession>
<gene>
    <name evidence="1" type="ORF">PYW08_016774</name>
</gene>
<protein>
    <submittedName>
        <fullName evidence="1">Uncharacterized protein</fullName>
    </submittedName>
</protein>